<dbReference type="KEGG" id="mmag:MMAD_21620"/>
<evidence type="ECO:0008006" key="3">
    <source>
        <dbReference type="Google" id="ProtNLM"/>
    </source>
</evidence>
<organism evidence="1 2">
    <name type="scientific">Mycolicibacterium madagascariense</name>
    <dbReference type="NCBI Taxonomy" id="212765"/>
    <lineage>
        <taxon>Bacteria</taxon>
        <taxon>Bacillati</taxon>
        <taxon>Actinomycetota</taxon>
        <taxon>Actinomycetes</taxon>
        <taxon>Mycobacteriales</taxon>
        <taxon>Mycobacteriaceae</taxon>
        <taxon>Mycolicibacterium</taxon>
    </lineage>
</organism>
<evidence type="ECO:0000313" key="1">
    <source>
        <dbReference type="EMBL" id="BBZ27867.1"/>
    </source>
</evidence>
<evidence type="ECO:0000313" key="2">
    <source>
        <dbReference type="Proteomes" id="UP000466517"/>
    </source>
</evidence>
<dbReference type="RefSeq" id="WP_263992774.1">
    <property type="nucleotide sequence ID" value="NZ_JACKTE010000092.1"/>
</dbReference>
<proteinExistence type="predicted"/>
<dbReference type="EMBL" id="AP022610">
    <property type="protein sequence ID" value="BBZ27867.1"/>
    <property type="molecule type" value="Genomic_DNA"/>
</dbReference>
<gene>
    <name evidence="1" type="ORF">MMAD_21620</name>
</gene>
<reference evidence="1 2" key="1">
    <citation type="journal article" date="2019" name="Emerg. Microbes Infect.">
        <title>Comprehensive subspecies identification of 175 nontuberculous mycobacteria species based on 7547 genomic profiles.</title>
        <authorList>
            <person name="Matsumoto Y."/>
            <person name="Kinjo T."/>
            <person name="Motooka D."/>
            <person name="Nabeya D."/>
            <person name="Jung N."/>
            <person name="Uechi K."/>
            <person name="Horii T."/>
            <person name="Iida T."/>
            <person name="Fujita J."/>
            <person name="Nakamura S."/>
        </authorList>
    </citation>
    <scope>NUCLEOTIDE SEQUENCE [LARGE SCALE GENOMIC DNA]</scope>
    <source>
        <strain evidence="1 2">JCM 13574</strain>
    </source>
</reference>
<protein>
    <recommendedName>
        <fullName evidence="3">DNA-binding protein</fullName>
    </recommendedName>
</protein>
<dbReference type="AlphaFoldDB" id="A0A7I7XFB4"/>
<dbReference type="Proteomes" id="UP000466517">
    <property type="component" value="Chromosome"/>
</dbReference>
<sequence length="135" mass="14550">MTLSGTTTLGSPQLAALAPTIETDDALTSASANVKTRVCQDCRGRKPETRFPADKYGRADTRMCLQCVDENTPVLMTETEIAKWLGVPIAEVRTWPTAGDYAPPGKAAIPLYSRMAVTEGYLPPGWRSVFDGIAT</sequence>
<name>A0A7I7XFB4_9MYCO</name>
<keyword evidence="2" id="KW-1185">Reference proteome</keyword>
<accession>A0A7I7XFB4</accession>